<reference evidence="2 3" key="1">
    <citation type="journal article" date="2020" name="Nat. Food">
        <title>A phased Vanilla planifolia genome enables genetic improvement of flavour and production.</title>
        <authorList>
            <person name="Hasing T."/>
            <person name="Tang H."/>
            <person name="Brym M."/>
            <person name="Khazi F."/>
            <person name="Huang T."/>
            <person name="Chambers A.H."/>
        </authorList>
    </citation>
    <scope>NUCLEOTIDE SEQUENCE [LARGE SCALE GENOMIC DNA]</scope>
    <source>
        <tissue evidence="2">Leaf</tissue>
    </source>
</reference>
<feature type="compositionally biased region" description="Acidic residues" evidence="1">
    <location>
        <begin position="12"/>
        <end position="31"/>
    </location>
</feature>
<sequence>MKSNNAEKENVENEDIEDEEESDLEEEDIDGYESPPMGGEDDLPPYGAIYDMGESIPNEYLQELLSEFPWIDKGKAKQSNEEDARGVGSSDGEYQIYEQDSEEEDDFL</sequence>
<evidence type="ECO:0000256" key="1">
    <source>
        <dbReference type="SAM" id="MobiDB-lite"/>
    </source>
</evidence>
<gene>
    <name evidence="2" type="ORF">HPP92_018009</name>
</gene>
<feature type="compositionally biased region" description="Basic and acidic residues" evidence="1">
    <location>
        <begin position="75"/>
        <end position="85"/>
    </location>
</feature>
<comment type="caution">
    <text evidence="2">The sequence shown here is derived from an EMBL/GenBank/DDBJ whole genome shotgun (WGS) entry which is preliminary data.</text>
</comment>
<evidence type="ECO:0000313" key="2">
    <source>
        <dbReference type="EMBL" id="KAG0468681.1"/>
    </source>
</evidence>
<dbReference type="AlphaFoldDB" id="A0A835Q909"/>
<protein>
    <submittedName>
        <fullName evidence="2">Uncharacterized protein</fullName>
    </submittedName>
</protein>
<dbReference type="Proteomes" id="UP000639772">
    <property type="component" value="Chromosome 9"/>
</dbReference>
<feature type="region of interest" description="Disordered" evidence="1">
    <location>
        <begin position="75"/>
        <end position="108"/>
    </location>
</feature>
<accession>A0A835Q909</accession>
<name>A0A835Q909_VANPL</name>
<feature type="compositionally biased region" description="Acidic residues" evidence="1">
    <location>
        <begin position="99"/>
        <end position="108"/>
    </location>
</feature>
<feature type="region of interest" description="Disordered" evidence="1">
    <location>
        <begin position="1"/>
        <end position="51"/>
    </location>
</feature>
<evidence type="ECO:0000313" key="3">
    <source>
        <dbReference type="Proteomes" id="UP000639772"/>
    </source>
</evidence>
<feature type="compositionally biased region" description="Basic and acidic residues" evidence="1">
    <location>
        <begin position="1"/>
        <end position="11"/>
    </location>
</feature>
<organism evidence="2 3">
    <name type="scientific">Vanilla planifolia</name>
    <name type="common">Vanilla</name>
    <dbReference type="NCBI Taxonomy" id="51239"/>
    <lineage>
        <taxon>Eukaryota</taxon>
        <taxon>Viridiplantae</taxon>
        <taxon>Streptophyta</taxon>
        <taxon>Embryophyta</taxon>
        <taxon>Tracheophyta</taxon>
        <taxon>Spermatophyta</taxon>
        <taxon>Magnoliopsida</taxon>
        <taxon>Liliopsida</taxon>
        <taxon>Asparagales</taxon>
        <taxon>Orchidaceae</taxon>
        <taxon>Vanilloideae</taxon>
        <taxon>Vanilleae</taxon>
        <taxon>Vanilla</taxon>
    </lineage>
</organism>
<dbReference type="EMBL" id="JADCNM010000009">
    <property type="protein sequence ID" value="KAG0468681.1"/>
    <property type="molecule type" value="Genomic_DNA"/>
</dbReference>
<proteinExistence type="predicted"/>